<evidence type="ECO:0000259" key="1">
    <source>
        <dbReference type="Pfam" id="PF04187"/>
    </source>
</evidence>
<accession>A0A238XDF4</accession>
<dbReference type="Gene3D" id="3.40.50.11550">
    <property type="match status" value="1"/>
</dbReference>
<dbReference type="SUPFAM" id="SSF159501">
    <property type="entry name" value="EreA/ChaN-like"/>
    <property type="match status" value="1"/>
</dbReference>
<reference evidence="2 3" key="1">
    <citation type="submission" date="2017-06" db="EMBL/GenBank/DDBJ databases">
        <authorList>
            <person name="Kim H.J."/>
            <person name="Triplett B.A."/>
        </authorList>
    </citation>
    <scope>NUCLEOTIDE SEQUENCE [LARGE SCALE GENOMIC DNA]</scope>
    <source>
        <strain evidence="2 3">DSM 29150</strain>
    </source>
</reference>
<proteinExistence type="predicted"/>
<dbReference type="Proteomes" id="UP000198384">
    <property type="component" value="Unassembled WGS sequence"/>
</dbReference>
<name>A0A238XDF4_9FLAO</name>
<dbReference type="AlphaFoldDB" id="A0A238XDF4"/>
<dbReference type="EMBL" id="FZNT01000005">
    <property type="protein sequence ID" value="SNR57045.1"/>
    <property type="molecule type" value="Genomic_DNA"/>
</dbReference>
<dbReference type="Pfam" id="PF04187">
    <property type="entry name" value="Cofac_haem_bdg"/>
    <property type="match status" value="1"/>
</dbReference>
<dbReference type="CDD" id="cd14727">
    <property type="entry name" value="ChanN-like"/>
    <property type="match status" value="1"/>
</dbReference>
<evidence type="ECO:0000313" key="3">
    <source>
        <dbReference type="Proteomes" id="UP000198384"/>
    </source>
</evidence>
<organism evidence="2 3">
    <name type="scientific">Lutibacter agarilyticus</name>
    <dbReference type="NCBI Taxonomy" id="1109740"/>
    <lineage>
        <taxon>Bacteria</taxon>
        <taxon>Pseudomonadati</taxon>
        <taxon>Bacteroidota</taxon>
        <taxon>Flavobacteriia</taxon>
        <taxon>Flavobacteriales</taxon>
        <taxon>Flavobacteriaceae</taxon>
        <taxon>Lutibacter</taxon>
    </lineage>
</organism>
<dbReference type="InterPro" id="IPR007314">
    <property type="entry name" value="Cofac_haem-bd_dom"/>
</dbReference>
<feature type="domain" description="Haem-binding uptake Tiki superfamily ChaN" evidence="1">
    <location>
        <begin position="71"/>
        <end position="270"/>
    </location>
</feature>
<gene>
    <name evidence="2" type="ORF">SAMN06265371_105250</name>
</gene>
<protein>
    <submittedName>
        <fullName evidence="2">Uncharacterized iron-regulated protein</fullName>
    </submittedName>
</protein>
<evidence type="ECO:0000313" key="2">
    <source>
        <dbReference type="EMBL" id="SNR57045.1"/>
    </source>
</evidence>
<sequence>MFVSFRRFYCIIEEQSYKFVGNEPFFNLILFMRKLIVSLLVLSFSTVVFSQHKLAYKLYNAKGKQVSYKKMIKVMSQSNVVLFGEHHNNPIVHWLQFEATKDLSKRSELILGAEMFEADNQIQLNKYLAEEIDQNEFDTVARLWSNYTTDYKPLVDFAKKNNMKFIASNIPRRFASKVFRGGFESLESLSVEEKSWLAPLPIKYDATLPGYVKMKAMMGGHGGDNLPKAQAVKDATMGYFILKNREAGKLFMHYNGSYHSDNYEGIHWYLKQSEPNLKVVTVSVVEQDVVKKFNPEEKLKADFIIVVPSTMTKTY</sequence>
<keyword evidence="3" id="KW-1185">Reference proteome</keyword>